<evidence type="ECO:0000256" key="1">
    <source>
        <dbReference type="ARBA" id="ARBA00022527"/>
    </source>
</evidence>
<dbReference type="Gene3D" id="3.30.565.10">
    <property type="entry name" value="Histidine kinase-like ATPase, C-terminal domain"/>
    <property type="match status" value="1"/>
</dbReference>
<accession>A0ABW7QR68</accession>
<dbReference type="InterPro" id="IPR036890">
    <property type="entry name" value="HATPase_C_sf"/>
</dbReference>
<keyword evidence="4" id="KW-1185">Reference proteome</keyword>
<gene>
    <name evidence="3" type="ORF">ACH4F9_19490</name>
</gene>
<proteinExistence type="predicted"/>
<dbReference type="PANTHER" id="PTHR35526:SF3">
    <property type="entry name" value="ANTI-SIGMA-F FACTOR RSBW"/>
    <property type="match status" value="1"/>
</dbReference>
<dbReference type="InterPro" id="IPR050267">
    <property type="entry name" value="Anti-sigma-factor_SerPK"/>
</dbReference>
<evidence type="ECO:0000259" key="2">
    <source>
        <dbReference type="Pfam" id="PF13581"/>
    </source>
</evidence>
<dbReference type="Pfam" id="PF13581">
    <property type="entry name" value="HATPase_c_2"/>
    <property type="match status" value="1"/>
</dbReference>
<organism evidence="3 4">
    <name type="scientific">Streptomyces longisporoflavus</name>
    <dbReference type="NCBI Taxonomy" id="28044"/>
    <lineage>
        <taxon>Bacteria</taxon>
        <taxon>Bacillati</taxon>
        <taxon>Actinomycetota</taxon>
        <taxon>Actinomycetes</taxon>
        <taxon>Kitasatosporales</taxon>
        <taxon>Streptomycetaceae</taxon>
        <taxon>Streptomyces</taxon>
    </lineage>
</organism>
<dbReference type="EMBL" id="JBIRGQ010000003">
    <property type="protein sequence ID" value="MFH8547188.1"/>
    <property type="molecule type" value="Genomic_DNA"/>
</dbReference>
<name>A0ABW7QR68_9ACTN</name>
<evidence type="ECO:0000313" key="4">
    <source>
        <dbReference type="Proteomes" id="UP001610818"/>
    </source>
</evidence>
<protein>
    <submittedName>
        <fullName evidence="3">ATP-binding protein</fullName>
    </submittedName>
</protein>
<dbReference type="CDD" id="cd16936">
    <property type="entry name" value="HATPase_RsbW-like"/>
    <property type="match status" value="1"/>
</dbReference>
<dbReference type="InterPro" id="IPR003594">
    <property type="entry name" value="HATPase_dom"/>
</dbReference>
<dbReference type="SUPFAM" id="SSF55874">
    <property type="entry name" value="ATPase domain of HSP90 chaperone/DNA topoisomerase II/histidine kinase"/>
    <property type="match status" value="1"/>
</dbReference>
<dbReference type="RefSeq" id="WP_397713130.1">
    <property type="nucleotide sequence ID" value="NZ_JBIRGN010000003.1"/>
</dbReference>
<dbReference type="GO" id="GO:0005524">
    <property type="term" value="F:ATP binding"/>
    <property type="evidence" value="ECO:0007669"/>
    <property type="project" value="UniProtKB-KW"/>
</dbReference>
<keyword evidence="1" id="KW-0808">Transferase</keyword>
<keyword evidence="1" id="KW-0418">Kinase</keyword>
<dbReference type="PANTHER" id="PTHR35526">
    <property type="entry name" value="ANTI-SIGMA-F FACTOR RSBW-RELATED"/>
    <property type="match status" value="1"/>
</dbReference>
<dbReference type="Proteomes" id="UP001610818">
    <property type="component" value="Unassembled WGS sequence"/>
</dbReference>
<reference evidence="3 4" key="1">
    <citation type="submission" date="2024-10" db="EMBL/GenBank/DDBJ databases">
        <title>The Natural Products Discovery Center: Release of the First 8490 Sequenced Strains for Exploring Actinobacteria Biosynthetic Diversity.</title>
        <authorList>
            <person name="Kalkreuter E."/>
            <person name="Kautsar S.A."/>
            <person name="Yang D."/>
            <person name="Bader C.D."/>
            <person name="Teijaro C.N."/>
            <person name="Fluegel L."/>
            <person name="Davis C.M."/>
            <person name="Simpson J.R."/>
            <person name="Lauterbach L."/>
            <person name="Steele A.D."/>
            <person name="Gui C."/>
            <person name="Meng S."/>
            <person name="Li G."/>
            <person name="Viehrig K."/>
            <person name="Ye F."/>
            <person name="Su P."/>
            <person name="Kiefer A.F."/>
            <person name="Nichols A."/>
            <person name="Cepeda A.J."/>
            <person name="Yan W."/>
            <person name="Fan B."/>
            <person name="Jiang Y."/>
            <person name="Adhikari A."/>
            <person name="Zheng C.-J."/>
            <person name="Schuster L."/>
            <person name="Cowan T.M."/>
            <person name="Smanski M.J."/>
            <person name="Chevrette M.G."/>
            <person name="De Carvalho L.P.S."/>
            <person name="Shen B."/>
        </authorList>
    </citation>
    <scope>NUCLEOTIDE SEQUENCE [LARGE SCALE GENOMIC DNA]</scope>
    <source>
        <strain evidence="3 4">NPDC017990</strain>
    </source>
</reference>
<keyword evidence="3" id="KW-0067">ATP-binding</keyword>
<sequence length="141" mass="14986">MPTAPLSVSRLFEVGQGIATARHLARDFLADVRSVHGLPVSPLAVNTVELVVSELVTNARKYAPGPYLLTLAVRDGTIDITVQDGNTDLPSLSAQDPSRIGQHGLEVVKAVCQNFQVHREPAGKRITATLGLSDDRGGPRA</sequence>
<keyword evidence="1" id="KW-0723">Serine/threonine-protein kinase</keyword>
<evidence type="ECO:0000313" key="3">
    <source>
        <dbReference type="EMBL" id="MFH8547188.1"/>
    </source>
</evidence>
<comment type="caution">
    <text evidence="3">The sequence shown here is derived from an EMBL/GenBank/DDBJ whole genome shotgun (WGS) entry which is preliminary data.</text>
</comment>
<keyword evidence="3" id="KW-0547">Nucleotide-binding</keyword>
<feature type="domain" description="Histidine kinase/HSP90-like ATPase" evidence="2">
    <location>
        <begin position="24"/>
        <end position="129"/>
    </location>
</feature>